<evidence type="ECO:0000259" key="10">
    <source>
        <dbReference type="PROSITE" id="PS01159"/>
    </source>
</evidence>
<keyword evidence="6 9" id="KW-1133">Transmembrane helix</keyword>
<evidence type="ECO:0000256" key="7">
    <source>
        <dbReference type="ARBA" id="ARBA00023034"/>
    </source>
</evidence>
<evidence type="ECO:0000256" key="3">
    <source>
        <dbReference type="ARBA" id="ARBA00022679"/>
    </source>
</evidence>
<dbReference type="PANTHER" id="PTHR31646:SF1">
    <property type="entry name" value="ALPHA-1,2-MANNOSYLTRANSFERASE MNN2"/>
    <property type="match status" value="1"/>
</dbReference>
<dbReference type="InterPro" id="IPR029044">
    <property type="entry name" value="Nucleotide-diphossugar_trans"/>
</dbReference>
<keyword evidence="8 9" id="KW-0472">Membrane</keyword>
<sequence>MGFSTRSPMWAIALMVYTCVLYFIFTSMRASTWSNPRLVDDEPQNLAPPIIEQIEEIPEECSTESVQRNIDHNHGNAHVQFWRYLSKDVILSYQKQWQDFIAKEKAKPDVGQFKGRGIVLVAGNVDTFGRATTTIRILKEFHHCTLPIEVWHLPDEIPSPEIVTELARLGAVSRSFGEENLVRPVQQRRDADKQFQIKAAAIINSRFNEVLYLDSDNVPAIDPTFLFDSPDYKRTGAMFWPDFWKTSGENIIFPILNIPCKDEWEQESGQIVINKAKAWLPLQLSWYMQNNHEIYFQLLNGDKDTFQYAWKALDAPFYMVPTFLGMGGGMVDGRFCGHTMLQYYPDGDEDKLLFIHANMMKVTDKSRFMQKNRIGQEVERPWQLAKRYTMSRGNKWLQPGFYVSSTNQPCMDFTHLKGEPECAVESFDKVAPGVQDAYFAMGGIGGRS</sequence>
<dbReference type="SUPFAM" id="SSF53448">
    <property type="entry name" value="Nucleotide-diphospho-sugar transferases"/>
    <property type="match status" value="1"/>
</dbReference>
<evidence type="ECO:0000256" key="1">
    <source>
        <dbReference type="ARBA" id="ARBA00004323"/>
    </source>
</evidence>
<evidence type="ECO:0000313" key="12">
    <source>
        <dbReference type="Proteomes" id="UP000077315"/>
    </source>
</evidence>
<evidence type="ECO:0000256" key="6">
    <source>
        <dbReference type="ARBA" id="ARBA00022989"/>
    </source>
</evidence>
<keyword evidence="3 11" id="KW-0808">Transferase</keyword>
<evidence type="ECO:0000256" key="9">
    <source>
        <dbReference type="SAM" id="Phobius"/>
    </source>
</evidence>
<comment type="subcellular location">
    <subcellularLocation>
        <location evidence="1">Golgi apparatus membrane</location>
        <topology evidence="1">Single-pass type II membrane protein</topology>
    </subcellularLocation>
</comment>
<organism evidence="11 12">
    <name type="scientific">Phycomyces blakesleeanus (strain ATCC 8743b / DSM 1359 / FGSC 10004 / NBRC 33097 / NRRL 1555)</name>
    <dbReference type="NCBI Taxonomy" id="763407"/>
    <lineage>
        <taxon>Eukaryota</taxon>
        <taxon>Fungi</taxon>
        <taxon>Fungi incertae sedis</taxon>
        <taxon>Mucoromycota</taxon>
        <taxon>Mucoromycotina</taxon>
        <taxon>Mucoromycetes</taxon>
        <taxon>Mucorales</taxon>
        <taxon>Phycomycetaceae</taxon>
        <taxon>Phycomyces</taxon>
    </lineage>
</organism>
<evidence type="ECO:0000313" key="11">
    <source>
        <dbReference type="EMBL" id="OAD66038.1"/>
    </source>
</evidence>
<dbReference type="InterPro" id="IPR001202">
    <property type="entry name" value="WW_dom"/>
</dbReference>
<protein>
    <submittedName>
        <fullName evidence="11">Glycosyltransferase family 71 protein</fullName>
    </submittedName>
</protein>
<keyword evidence="12" id="KW-1185">Reference proteome</keyword>
<dbReference type="InterPro" id="IPR022751">
    <property type="entry name" value="Alpha_mannosyltransferase"/>
</dbReference>
<feature type="domain" description="WW" evidence="10">
    <location>
        <begin position="10"/>
        <end position="36"/>
    </location>
</feature>
<dbReference type="EMBL" id="KV441006">
    <property type="protein sequence ID" value="OAD66038.1"/>
    <property type="molecule type" value="Genomic_DNA"/>
</dbReference>
<dbReference type="PANTHER" id="PTHR31646">
    <property type="entry name" value="ALPHA-1,2-MANNOSYLTRANSFERASE MNN2"/>
    <property type="match status" value="1"/>
</dbReference>
<dbReference type="GeneID" id="29000561"/>
<comment type="similarity">
    <text evidence="2">Belongs to the MNN1/MNT family.</text>
</comment>
<evidence type="ECO:0000256" key="5">
    <source>
        <dbReference type="ARBA" id="ARBA00022968"/>
    </source>
</evidence>
<proteinExistence type="inferred from homology"/>
<accession>A0A167JIC9</accession>
<dbReference type="OrthoDB" id="430354at2759"/>
<evidence type="ECO:0000256" key="4">
    <source>
        <dbReference type="ARBA" id="ARBA00022692"/>
    </source>
</evidence>
<evidence type="ECO:0000256" key="8">
    <source>
        <dbReference type="ARBA" id="ARBA00023136"/>
    </source>
</evidence>
<evidence type="ECO:0000256" key="2">
    <source>
        <dbReference type="ARBA" id="ARBA00009105"/>
    </source>
</evidence>
<dbReference type="VEuPathDB" id="FungiDB:PHYBLDRAFT_189400"/>
<keyword evidence="4 9" id="KW-0812">Transmembrane</keyword>
<dbReference type="STRING" id="763407.A0A167JIC9"/>
<dbReference type="Pfam" id="PF11051">
    <property type="entry name" value="Mannosyl_trans3"/>
    <property type="match status" value="2"/>
</dbReference>
<dbReference type="InParanoid" id="A0A167JIC9"/>
<dbReference type="GO" id="GO:0000026">
    <property type="term" value="F:alpha-1,2-mannosyltransferase activity"/>
    <property type="evidence" value="ECO:0007669"/>
    <property type="project" value="TreeGrafter"/>
</dbReference>
<dbReference type="RefSeq" id="XP_018284078.1">
    <property type="nucleotide sequence ID" value="XM_018439655.1"/>
</dbReference>
<keyword evidence="5" id="KW-0735">Signal-anchor</keyword>
<feature type="transmembrane region" description="Helical" evidence="9">
    <location>
        <begin position="7"/>
        <end position="25"/>
    </location>
</feature>
<dbReference type="GO" id="GO:0046354">
    <property type="term" value="P:mannan biosynthetic process"/>
    <property type="evidence" value="ECO:0007669"/>
    <property type="project" value="TreeGrafter"/>
</dbReference>
<dbReference type="PROSITE" id="PS01159">
    <property type="entry name" value="WW_DOMAIN_1"/>
    <property type="match status" value="1"/>
</dbReference>
<gene>
    <name evidence="11" type="ORF">PHYBLDRAFT_189400</name>
</gene>
<reference evidence="12" key="1">
    <citation type="submission" date="2015-06" db="EMBL/GenBank/DDBJ databases">
        <title>Expansion of signal transduction pathways in fungi by whole-genome duplication.</title>
        <authorList>
            <consortium name="DOE Joint Genome Institute"/>
            <person name="Corrochano L.M."/>
            <person name="Kuo A."/>
            <person name="Marcet-Houben M."/>
            <person name="Polaino S."/>
            <person name="Salamov A."/>
            <person name="Villalobos J.M."/>
            <person name="Alvarez M.I."/>
            <person name="Avalos J."/>
            <person name="Benito E.P."/>
            <person name="Benoit I."/>
            <person name="Burger G."/>
            <person name="Camino L.P."/>
            <person name="Canovas D."/>
            <person name="Cerda-Olmedo E."/>
            <person name="Cheng J.-F."/>
            <person name="Dominguez A."/>
            <person name="Elias M."/>
            <person name="Eslava A.P."/>
            <person name="Glaser F."/>
            <person name="Grimwood J."/>
            <person name="Gutierrez G."/>
            <person name="Heitman J."/>
            <person name="Henrissat B."/>
            <person name="Iturriaga E.A."/>
            <person name="Lang B.F."/>
            <person name="Lavin J.L."/>
            <person name="Lee S."/>
            <person name="Li W."/>
            <person name="Lindquist E."/>
            <person name="Lopez-Garcia S."/>
            <person name="Luque E.M."/>
            <person name="Marcos A.T."/>
            <person name="Martin J."/>
            <person name="McCluskey K."/>
            <person name="Medina H.R."/>
            <person name="Miralles-Duran A."/>
            <person name="Miyazaki A."/>
            <person name="Munoz-Torres E."/>
            <person name="Oguiza J.A."/>
            <person name="Ohm R."/>
            <person name="Olmedo M."/>
            <person name="Orejas M."/>
            <person name="Ortiz-Castellanos L."/>
            <person name="Pisabarro A.G."/>
            <person name="Rodriguez-Romero J."/>
            <person name="Ruiz-Herrera J."/>
            <person name="Ruiz-Vazquez R."/>
            <person name="Sanz C."/>
            <person name="Schackwitz W."/>
            <person name="Schmutz J."/>
            <person name="Shahriari M."/>
            <person name="Shelest E."/>
            <person name="Silva-Franco F."/>
            <person name="Soanes D."/>
            <person name="Syed K."/>
            <person name="Tagua V.G."/>
            <person name="Talbot N.J."/>
            <person name="Thon M."/>
            <person name="De vries R.P."/>
            <person name="Wiebenga A."/>
            <person name="Yadav J.S."/>
            <person name="Braun E.L."/>
            <person name="Baker S."/>
            <person name="Garre V."/>
            <person name="Horwitz B."/>
            <person name="Torres-Martinez S."/>
            <person name="Idnurm A."/>
            <person name="Herrera-Estrella A."/>
            <person name="Gabaldon T."/>
            <person name="Grigoriev I.V."/>
        </authorList>
    </citation>
    <scope>NUCLEOTIDE SEQUENCE [LARGE SCALE GENOMIC DNA]</scope>
    <source>
        <strain evidence="12">NRRL 1555(-)</strain>
    </source>
</reference>
<dbReference type="GO" id="GO:0000139">
    <property type="term" value="C:Golgi membrane"/>
    <property type="evidence" value="ECO:0007669"/>
    <property type="project" value="UniProtKB-SubCell"/>
</dbReference>
<keyword evidence="7" id="KW-0333">Golgi apparatus</keyword>
<name>A0A167JIC9_PHYB8</name>
<dbReference type="Proteomes" id="UP000077315">
    <property type="component" value="Unassembled WGS sequence"/>
</dbReference>
<dbReference type="AlphaFoldDB" id="A0A167JIC9"/>